<evidence type="ECO:0000313" key="3">
    <source>
        <dbReference type="Proteomes" id="UP000186922"/>
    </source>
</evidence>
<keyword evidence="3" id="KW-1185">Reference proteome</keyword>
<evidence type="ECO:0000313" key="2">
    <source>
        <dbReference type="EMBL" id="GAV00581.1"/>
    </source>
</evidence>
<comment type="caution">
    <text evidence="2">The sequence shown here is derived from an EMBL/GenBank/DDBJ whole genome shotgun (WGS) entry which is preliminary data.</text>
</comment>
<proteinExistence type="predicted"/>
<evidence type="ECO:0000256" key="1">
    <source>
        <dbReference type="SAM" id="SignalP"/>
    </source>
</evidence>
<gene>
    <name evidence="2" type="primary">RvY_11408-1</name>
    <name evidence="2" type="synonym">RvY_11408.1</name>
    <name evidence="2" type="ORF">RvY_11408</name>
</gene>
<feature type="signal peptide" evidence="1">
    <location>
        <begin position="1"/>
        <end position="23"/>
    </location>
</feature>
<dbReference type="AlphaFoldDB" id="A0A1D1VI33"/>
<keyword evidence="1" id="KW-0732">Signal</keyword>
<evidence type="ECO:0008006" key="4">
    <source>
        <dbReference type="Google" id="ProtNLM"/>
    </source>
</evidence>
<reference evidence="2 3" key="1">
    <citation type="journal article" date="2016" name="Nat. Commun.">
        <title>Extremotolerant tardigrade genome and improved radiotolerance of human cultured cells by tardigrade-unique protein.</title>
        <authorList>
            <person name="Hashimoto T."/>
            <person name="Horikawa D.D."/>
            <person name="Saito Y."/>
            <person name="Kuwahara H."/>
            <person name="Kozuka-Hata H."/>
            <person name="Shin-I T."/>
            <person name="Minakuchi Y."/>
            <person name="Ohishi K."/>
            <person name="Motoyama A."/>
            <person name="Aizu T."/>
            <person name="Enomoto A."/>
            <person name="Kondo K."/>
            <person name="Tanaka S."/>
            <person name="Hara Y."/>
            <person name="Koshikawa S."/>
            <person name="Sagara H."/>
            <person name="Miura T."/>
            <person name="Yokobori S."/>
            <person name="Miyagawa K."/>
            <person name="Suzuki Y."/>
            <person name="Kubo T."/>
            <person name="Oyama M."/>
            <person name="Kohara Y."/>
            <person name="Fujiyama A."/>
            <person name="Arakawa K."/>
            <person name="Katayama T."/>
            <person name="Toyoda A."/>
            <person name="Kunieda T."/>
        </authorList>
    </citation>
    <scope>NUCLEOTIDE SEQUENCE [LARGE SCALE GENOMIC DNA]</scope>
    <source>
        <strain evidence="2 3">YOKOZUNA-1</strain>
    </source>
</reference>
<protein>
    <recommendedName>
        <fullName evidence="4">Secreted protein</fullName>
    </recommendedName>
</protein>
<organism evidence="2 3">
    <name type="scientific">Ramazzottius varieornatus</name>
    <name type="common">Water bear</name>
    <name type="synonym">Tardigrade</name>
    <dbReference type="NCBI Taxonomy" id="947166"/>
    <lineage>
        <taxon>Eukaryota</taxon>
        <taxon>Metazoa</taxon>
        <taxon>Ecdysozoa</taxon>
        <taxon>Tardigrada</taxon>
        <taxon>Eutardigrada</taxon>
        <taxon>Parachela</taxon>
        <taxon>Hypsibioidea</taxon>
        <taxon>Ramazzottiidae</taxon>
        <taxon>Ramazzottius</taxon>
    </lineage>
</organism>
<sequence>MLGAGVPGPSIFALVPSVLTVTATTISPESVSTPSVSTTMASSVVSDATVSIVTTTTASTVIPSYVAPGCFLAVSSFGTLSPVTGAVTRPSVVQAVIFDVVLSVLMEGCSITEPISGEWFMRRTIRAEAHFHVGPAGVDVGLHHVGLLGVRLAWLLGMDRRKNCLLLRRYRARDGSS</sequence>
<dbReference type="Proteomes" id="UP000186922">
    <property type="component" value="Unassembled WGS sequence"/>
</dbReference>
<dbReference type="EMBL" id="BDGG01000006">
    <property type="protein sequence ID" value="GAV00581.1"/>
    <property type="molecule type" value="Genomic_DNA"/>
</dbReference>
<feature type="chain" id="PRO_5008898467" description="Secreted protein" evidence="1">
    <location>
        <begin position="24"/>
        <end position="177"/>
    </location>
</feature>
<accession>A0A1D1VI33</accession>
<name>A0A1D1VI33_RAMVA</name>